<sequence length="323" mass="37438">MKILSWNLRGLASSCPRLRDFIRHNNIDFVSVIEPIVGQDKGDFLMQSLGFTNIYMASTNKMWVMWNKHIFDVSVISEEDQFLIVKMKFIPLDFNFVFSPVYGLHTRADRARLWAGLARDRGAWVLGGDFNVVSSISEYKGPSTLPLNDILDFQDCIDGCDLLQLPALGSVFTWSGVRSRGRVWEKLDTFLANQEFVDKFETVKIQHLSKTPSDHCPLILMCDSALTQGPRQFRFQNMWLLNEEFLKFVRNKWVRYPTVGGMWGFSEKLKMLKADLKKWNKDVCGNIFGDTVNDKSVFKHTFDVCSDRLLMVFLALRCYKYQF</sequence>
<comment type="caution">
    <text evidence="2">The sequence shown here is derived from an EMBL/GenBank/DDBJ whole genome shotgun (WGS) entry which is preliminary data.</text>
</comment>
<feature type="domain" description="Endonuclease/exonuclease/phosphatase" evidence="1">
    <location>
        <begin position="4"/>
        <end position="215"/>
    </location>
</feature>
<organism evidence="2 3">
    <name type="scientific">Cuscuta epithymum</name>
    <dbReference type="NCBI Taxonomy" id="186058"/>
    <lineage>
        <taxon>Eukaryota</taxon>
        <taxon>Viridiplantae</taxon>
        <taxon>Streptophyta</taxon>
        <taxon>Embryophyta</taxon>
        <taxon>Tracheophyta</taxon>
        <taxon>Spermatophyta</taxon>
        <taxon>Magnoliopsida</taxon>
        <taxon>eudicotyledons</taxon>
        <taxon>Gunneridae</taxon>
        <taxon>Pentapetalae</taxon>
        <taxon>asterids</taxon>
        <taxon>lamiids</taxon>
        <taxon>Solanales</taxon>
        <taxon>Convolvulaceae</taxon>
        <taxon>Cuscuteae</taxon>
        <taxon>Cuscuta</taxon>
        <taxon>Cuscuta subgen. Cuscuta</taxon>
    </lineage>
</organism>
<dbReference type="PANTHER" id="PTHR33710:SF13">
    <property type="entry name" value="ENDONUCLEASE_EXONUCLEASE_PHOSPHATASE FAMILY PROTEIN"/>
    <property type="match status" value="1"/>
</dbReference>
<proteinExistence type="predicted"/>
<dbReference type="GO" id="GO:0003824">
    <property type="term" value="F:catalytic activity"/>
    <property type="evidence" value="ECO:0007669"/>
    <property type="project" value="InterPro"/>
</dbReference>
<dbReference type="PANTHER" id="PTHR33710">
    <property type="entry name" value="BNAC02G09200D PROTEIN"/>
    <property type="match status" value="1"/>
</dbReference>
<protein>
    <recommendedName>
        <fullName evidence="1">Endonuclease/exonuclease/phosphatase domain-containing protein</fullName>
    </recommendedName>
</protein>
<evidence type="ECO:0000313" key="2">
    <source>
        <dbReference type="EMBL" id="CAH9133156.1"/>
    </source>
</evidence>
<reference evidence="2" key="1">
    <citation type="submission" date="2022-07" db="EMBL/GenBank/DDBJ databases">
        <authorList>
            <person name="Macas J."/>
            <person name="Novak P."/>
            <person name="Neumann P."/>
        </authorList>
    </citation>
    <scope>NUCLEOTIDE SEQUENCE</scope>
</reference>
<dbReference type="AlphaFoldDB" id="A0AAV0FCK0"/>
<keyword evidence="3" id="KW-1185">Reference proteome</keyword>
<dbReference type="InterPro" id="IPR005135">
    <property type="entry name" value="Endo/exonuclease/phosphatase"/>
</dbReference>
<evidence type="ECO:0000313" key="3">
    <source>
        <dbReference type="Proteomes" id="UP001152523"/>
    </source>
</evidence>
<dbReference type="InterPro" id="IPR036691">
    <property type="entry name" value="Endo/exonu/phosph_ase_sf"/>
</dbReference>
<dbReference type="EMBL" id="CAMAPF010000975">
    <property type="protein sequence ID" value="CAH9133156.1"/>
    <property type="molecule type" value="Genomic_DNA"/>
</dbReference>
<accession>A0AAV0FCK0</accession>
<dbReference type="Pfam" id="PF03372">
    <property type="entry name" value="Exo_endo_phos"/>
    <property type="match status" value="1"/>
</dbReference>
<name>A0AAV0FCK0_9ASTE</name>
<dbReference type="SUPFAM" id="SSF56219">
    <property type="entry name" value="DNase I-like"/>
    <property type="match status" value="1"/>
</dbReference>
<gene>
    <name evidence="2" type="ORF">CEPIT_LOCUS32732</name>
</gene>
<dbReference type="Gene3D" id="3.60.10.10">
    <property type="entry name" value="Endonuclease/exonuclease/phosphatase"/>
    <property type="match status" value="1"/>
</dbReference>
<evidence type="ECO:0000259" key="1">
    <source>
        <dbReference type="Pfam" id="PF03372"/>
    </source>
</evidence>
<dbReference type="Proteomes" id="UP001152523">
    <property type="component" value="Unassembled WGS sequence"/>
</dbReference>